<protein>
    <submittedName>
        <fullName evidence="1">Uncharacterized protein</fullName>
    </submittedName>
</protein>
<dbReference type="EMBL" id="JYDP01000043">
    <property type="protein sequence ID" value="KRZ12081.1"/>
    <property type="molecule type" value="Genomic_DNA"/>
</dbReference>
<gene>
    <name evidence="1" type="ORF">T11_1842</name>
</gene>
<sequence>LFVHMCGHDGQDESQHREFRGVCFIYAIQCQLEIGNITSVNIVKLHLLYCFWCDYWLLIANVTFAHRNEKLAKQLFIKNCMQIFIRMLCVRLRGVTCNGHWRTLCDEMINLDLEQMQKEEEEEDLFKYCKLFLAKIILLDMKNEDKEN</sequence>
<accession>A0A0V1HNP8</accession>
<feature type="non-terminal residue" evidence="1">
    <location>
        <position position="1"/>
    </location>
</feature>
<reference evidence="1 2" key="1">
    <citation type="submission" date="2015-01" db="EMBL/GenBank/DDBJ databases">
        <title>Evolution of Trichinella species and genotypes.</title>
        <authorList>
            <person name="Korhonen P.K."/>
            <person name="Edoardo P."/>
            <person name="Giuseppe L.R."/>
            <person name="Gasser R.B."/>
        </authorList>
    </citation>
    <scope>NUCLEOTIDE SEQUENCE [LARGE SCALE GENOMIC DNA]</scope>
    <source>
        <strain evidence="1">ISS1029</strain>
    </source>
</reference>
<dbReference type="AlphaFoldDB" id="A0A0V1HNP8"/>
<name>A0A0V1HNP8_9BILA</name>
<evidence type="ECO:0000313" key="2">
    <source>
        <dbReference type="Proteomes" id="UP000055024"/>
    </source>
</evidence>
<keyword evidence="2" id="KW-1185">Reference proteome</keyword>
<proteinExistence type="predicted"/>
<dbReference type="Proteomes" id="UP000055024">
    <property type="component" value="Unassembled WGS sequence"/>
</dbReference>
<comment type="caution">
    <text evidence="1">The sequence shown here is derived from an EMBL/GenBank/DDBJ whole genome shotgun (WGS) entry which is preliminary data.</text>
</comment>
<evidence type="ECO:0000313" key="1">
    <source>
        <dbReference type="EMBL" id="KRZ12081.1"/>
    </source>
</evidence>
<organism evidence="1 2">
    <name type="scientific">Trichinella zimbabwensis</name>
    <dbReference type="NCBI Taxonomy" id="268475"/>
    <lineage>
        <taxon>Eukaryota</taxon>
        <taxon>Metazoa</taxon>
        <taxon>Ecdysozoa</taxon>
        <taxon>Nematoda</taxon>
        <taxon>Enoplea</taxon>
        <taxon>Dorylaimia</taxon>
        <taxon>Trichinellida</taxon>
        <taxon>Trichinellidae</taxon>
        <taxon>Trichinella</taxon>
    </lineage>
</organism>